<evidence type="ECO:0000313" key="2">
    <source>
        <dbReference type="Proteomes" id="UP000002164"/>
    </source>
</evidence>
<gene>
    <name evidence="1" type="ordered locus">Bsph_0736</name>
</gene>
<protein>
    <submittedName>
        <fullName evidence="1">Uncharacterized protein</fullName>
    </submittedName>
</protein>
<organism evidence="1 2">
    <name type="scientific">Lysinibacillus sphaericus (strain C3-41)</name>
    <dbReference type="NCBI Taxonomy" id="444177"/>
    <lineage>
        <taxon>Bacteria</taxon>
        <taxon>Bacillati</taxon>
        <taxon>Bacillota</taxon>
        <taxon>Bacilli</taxon>
        <taxon>Bacillales</taxon>
        <taxon>Bacillaceae</taxon>
        <taxon>Lysinibacillus</taxon>
    </lineage>
</organism>
<evidence type="ECO:0000313" key="1">
    <source>
        <dbReference type="EMBL" id="ACA38354.1"/>
    </source>
</evidence>
<proteinExistence type="predicted"/>
<dbReference type="Proteomes" id="UP000002164">
    <property type="component" value="Chromosome"/>
</dbReference>
<accession>B1HY93</accession>
<name>B1HY93_LYSSC</name>
<dbReference type="EMBL" id="CP000817">
    <property type="protein sequence ID" value="ACA38354.1"/>
    <property type="molecule type" value="Genomic_DNA"/>
</dbReference>
<dbReference type="AlphaFoldDB" id="B1HY93"/>
<dbReference type="HOGENOM" id="CLU_3235679_0_0_9"/>
<dbReference type="KEGG" id="lsp:Bsph_0736"/>
<sequence>MCVIKILYLFVGDYNEIKNSTLVAVLSTVVSATASAAPQDVST</sequence>
<reference evidence="1 2" key="1">
    <citation type="journal article" date="2008" name="J. Bacteriol.">
        <title>Complete genome sequence of the mosquitocidal bacterium Bacillus sphaericus C3-41 and comparison with those of closely related Bacillus species.</title>
        <authorList>
            <person name="Hu X."/>
            <person name="Fan W."/>
            <person name="Han B."/>
            <person name="Liu H."/>
            <person name="Zheng D."/>
            <person name="Li Q."/>
            <person name="Dong W."/>
            <person name="Yan J."/>
            <person name="Gao M."/>
            <person name="Berry C."/>
            <person name="Yuan Z."/>
        </authorList>
    </citation>
    <scope>NUCLEOTIDE SEQUENCE [LARGE SCALE GENOMIC DNA]</scope>
    <source>
        <strain evidence="1 2">C3-41</strain>
    </source>
</reference>
<dbReference type="EnsemblBacteria" id="ACA38354">
    <property type="protein sequence ID" value="ACA38354"/>
    <property type="gene ID" value="Bsph_0736"/>
</dbReference>